<dbReference type="KEGG" id="trg:TRUGW13939_10688"/>
<protein>
    <submittedName>
        <fullName evidence="3">Uncharacterized protein</fullName>
    </submittedName>
</protein>
<feature type="region of interest" description="Disordered" evidence="1">
    <location>
        <begin position="92"/>
        <end position="184"/>
    </location>
</feature>
<feature type="compositionally biased region" description="Polar residues" evidence="1">
    <location>
        <begin position="676"/>
        <end position="690"/>
    </location>
</feature>
<feature type="region of interest" description="Disordered" evidence="1">
    <location>
        <begin position="332"/>
        <end position="414"/>
    </location>
</feature>
<name>A0A7H8RBN0_TALRU</name>
<feature type="compositionally biased region" description="Polar residues" evidence="1">
    <location>
        <begin position="764"/>
        <end position="777"/>
    </location>
</feature>
<feature type="transmembrane region" description="Helical" evidence="2">
    <location>
        <begin position="6"/>
        <end position="30"/>
    </location>
</feature>
<dbReference type="OrthoDB" id="3546893at2759"/>
<proteinExistence type="predicted"/>
<reference evidence="4" key="1">
    <citation type="submission" date="2020-06" db="EMBL/GenBank/DDBJ databases">
        <title>A chromosome-scale genome assembly of Talaromyces rugulosus W13939.</title>
        <authorList>
            <person name="Wang B."/>
            <person name="Guo L."/>
            <person name="Ye K."/>
            <person name="Wang L."/>
        </authorList>
    </citation>
    <scope>NUCLEOTIDE SEQUENCE [LARGE SCALE GENOMIC DNA]</scope>
    <source>
        <strain evidence="4">W13939</strain>
    </source>
</reference>
<organism evidence="3 4">
    <name type="scientific">Talaromyces rugulosus</name>
    <name type="common">Penicillium rugulosum</name>
    <dbReference type="NCBI Taxonomy" id="121627"/>
    <lineage>
        <taxon>Eukaryota</taxon>
        <taxon>Fungi</taxon>
        <taxon>Dikarya</taxon>
        <taxon>Ascomycota</taxon>
        <taxon>Pezizomycotina</taxon>
        <taxon>Eurotiomycetes</taxon>
        <taxon>Eurotiomycetidae</taxon>
        <taxon>Eurotiales</taxon>
        <taxon>Trichocomaceae</taxon>
        <taxon>Talaromyces</taxon>
        <taxon>Talaromyces sect. Islandici</taxon>
    </lineage>
</organism>
<feature type="region of interest" description="Disordered" evidence="1">
    <location>
        <begin position="752"/>
        <end position="777"/>
    </location>
</feature>
<dbReference type="Proteomes" id="UP000509510">
    <property type="component" value="Chromosome VI"/>
</dbReference>
<dbReference type="EMBL" id="CP055903">
    <property type="protein sequence ID" value="QKX63517.1"/>
    <property type="molecule type" value="Genomic_DNA"/>
</dbReference>
<evidence type="ECO:0000313" key="4">
    <source>
        <dbReference type="Proteomes" id="UP000509510"/>
    </source>
</evidence>
<dbReference type="AlphaFoldDB" id="A0A7H8RBN0"/>
<evidence type="ECO:0000256" key="1">
    <source>
        <dbReference type="SAM" id="MobiDB-lite"/>
    </source>
</evidence>
<feature type="compositionally biased region" description="Low complexity" evidence="1">
    <location>
        <begin position="117"/>
        <end position="129"/>
    </location>
</feature>
<sequence length="903" mass="98616">MVGLPIVIAVAVGCSAFLIVGAILGVVVWWRMRQDRLSLAMAHARQTITHQGPACSSFVTESPIESPLPTYPYPYLRHDYIPIGSQESIQPWAPAAKKSSPPTLKKEKSKSIRRSISKSLSKSLSIGRSNQKSRQPDPMPVSPLDETFLPPFPNAKEKEPKSAIAGFSELPTEITPRNTPERERDDDIQLEILNNRPSSTAWPLLQQDRISSVSGGQATLFNRYPSRLRSGSITAQTAGTVPEMPMPPPPVGLAQPYQLSHEDSLMGMSSLSLETANSSILDDGLRRSMSVDGEHSHSPSLPPCPTFTPFSPYDIVIGGSVARNCASERRSQAQRLSSSTARLTYMSAESDDRASPRRSLTTREVSPQPSGWTASEVPRRSETVFSSSSTGRLSSRPASNVSASSPSGRYSATGQGLYSRQEFGTQSHQQARYSMYETLQAKEENNSSFSKSVGDRPRSIQTQSPKATRDSPGRAPLPSAMKSAQSMRKGHRRQNCVRISIHPPITFGGPAFSPMLEEPEEILDLEKDFAVPKSQHQSTPLSVRRTESKYQPKHGRHRSTGSILEEPVILADSAGINSRIPRPSSSKKRPHSRTSSADDVFMSENRVIIPDRSPGPVPEEDHSLSSTPSPEKHEPLWCLPHSDAFVGCSPILPTNASTGSPRRPAPRGPRIQPIRSQRNTVPSPSSSQPLANGVYTFTAGSSSSDGSPTSKVGRSHTLAASPTKDVRKSITLLRRMNSEAWDDESKQYRRMGRNASLTKPRINKFSTPPQSNRSSIMSNDSLTIWEDASEDDASTPPPARRKNHRFKILERIDSEGATEENMSNASAQRQQTIRQVPLSSSIVTFGDNERHVKASSDNGTDEIVNKPAKRASVVSTPNAKAHGYGIMSLTPGSLYDGDGFLKE</sequence>
<accession>A0A7H8RBN0</accession>
<feature type="compositionally biased region" description="Low complexity" evidence="1">
    <location>
        <begin position="93"/>
        <end position="102"/>
    </location>
</feature>
<feature type="compositionally biased region" description="Low complexity" evidence="1">
    <location>
        <begin position="386"/>
        <end position="407"/>
    </location>
</feature>
<evidence type="ECO:0000256" key="2">
    <source>
        <dbReference type="SAM" id="Phobius"/>
    </source>
</evidence>
<feature type="region of interest" description="Disordered" evidence="1">
    <location>
        <begin position="650"/>
        <end position="723"/>
    </location>
</feature>
<feature type="region of interest" description="Disordered" evidence="1">
    <location>
        <begin position="851"/>
        <end position="877"/>
    </location>
</feature>
<feature type="compositionally biased region" description="Polar residues" evidence="1">
    <location>
        <begin position="358"/>
        <end position="373"/>
    </location>
</feature>
<evidence type="ECO:0000313" key="3">
    <source>
        <dbReference type="EMBL" id="QKX63517.1"/>
    </source>
</evidence>
<feature type="compositionally biased region" description="Polar residues" evidence="1">
    <location>
        <begin position="333"/>
        <end position="342"/>
    </location>
</feature>
<feature type="compositionally biased region" description="Low complexity" evidence="1">
    <location>
        <begin position="701"/>
        <end position="710"/>
    </location>
</feature>
<gene>
    <name evidence="3" type="ORF">TRUGW13939_10688</name>
</gene>
<dbReference type="RefSeq" id="XP_035349691.1">
    <property type="nucleotide sequence ID" value="XM_035493798.1"/>
</dbReference>
<keyword evidence="2" id="KW-1133">Transmembrane helix</keyword>
<keyword evidence="2" id="KW-0472">Membrane</keyword>
<keyword evidence="2" id="KW-0812">Transmembrane</keyword>
<feature type="region of interest" description="Disordered" evidence="1">
    <location>
        <begin position="442"/>
        <end position="493"/>
    </location>
</feature>
<keyword evidence="4" id="KW-1185">Reference proteome</keyword>
<dbReference type="GeneID" id="55998167"/>
<feature type="region of interest" description="Disordered" evidence="1">
    <location>
        <begin position="531"/>
        <end position="636"/>
    </location>
</feature>